<sequence>MSSSMELTLVNLSNDGILCGRRTSNANVQVSVALQPSEATSTRIPSHCSEDGITLALLALGEKAQKWTIEHEHLVTRASTIAMPSWRSIDVSEDCPWRVYCRKIRRHHRILYLFPRRSTAGFLSDMHDGCPLSSLLLPGTHDSMAFYGWPVAQCQSIDTPLSVQLESGIRVLDIRLALVKDRLIAYHGITPQRTPFHDILTTMHAFLTAPASCRETLVVSIKQEDFATTPAPKFSAAVHAEMFSGPGGKEMWYLENRIPRLGEVRGKAVLFSRFGENGDGWDGGLEVLGIHPTTWPDSARDGFSCGRMTGIPFPPSEKVVRAAENLLPPDEPAPMPILNVPFFPLAAPPTLAQGFGWPNSSHPPVSHPPRSSCAPPPKPELNPPLHLDIPLPRRHRCTWPFASLPPHINSLTAAFTSRASLRSLSSHITRSHALHFIPPPSI</sequence>
<dbReference type="Pfam" id="PF00388">
    <property type="entry name" value="PI-PLC-X"/>
    <property type="match status" value="1"/>
</dbReference>
<organism evidence="4">
    <name type="scientific">Schizophyllum commune (strain H4-8 / FGSC 9210)</name>
    <name type="common">Split gill fungus</name>
    <dbReference type="NCBI Taxonomy" id="578458"/>
    <lineage>
        <taxon>Eukaryota</taxon>
        <taxon>Fungi</taxon>
        <taxon>Dikarya</taxon>
        <taxon>Basidiomycota</taxon>
        <taxon>Agaricomycotina</taxon>
        <taxon>Agaricomycetes</taxon>
        <taxon>Agaricomycetidae</taxon>
        <taxon>Agaricales</taxon>
        <taxon>Schizophyllaceae</taxon>
        <taxon>Schizophyllum</taxon>
    </lineage>
</organism>
<dbReference type="SUPFAM" id="SSF51695">
    <property type="entry name" value="PLC-like phosphodiesterases"/>
    <property type="match status" value="1"/>
</dbReference>
<dbReference type="GO" id="GO:0006629">
    <property type="term" value="P:lipid metabolic process"/>
    <property type="evidence" value="ECO:0007669"/>
    <property type="project" value="InterPro"/>
</dbReference>
<dbReference type="SMART" id="SM00148">
    <property type="entry name" value="PLCXc"/>
    <property type="match status" value="1"/>
</dbReference>
<dbReference type="InterPro" id="IPR051057">
    <property type="entry name" value="PI-PLC_domain"/>
</dbReference>
<reference evidence="3 4" key="1">
    <citation type="journal article" date="2010" name="Nat. Biotechnol.">
        <title>Genome sequence of the model mushroom Schizophyllum commune.</title>
        <authorList>
            <person name="Ohm R.A."/>
            <person name="de Jong J.F."/>
            <person name="Lugones L.G."/>
            <person name="Aerts A."/>
            <person name="Kothe E."/>
            <person name="Stajich J.E."/>
            <person name="de Vries R.P."/>
            <person name="Record E."/>
            <person name="Levasseur A."/>
            <person name="Baker S.E."/>
            <person name="Bartholomew K.A."/>
            <person name="Coutinho P.M."/>
            <person name="Erdmann S."/>
            <person name="Fowler T.J."/>
            <person name="Gathman A.C."/>
            <person name="Lombard V."/>
            <person name="Henrissat B."/>
            <person name="Knabe N."/>
            <person name="Kuees U."/>
            <person name="Lilly W.W."/>
            <person name="Lindquist E."/>
            <person name="Lucas S."/>
            <person name="Magnuson J.K."/>
            <person name="Piumi F."/>
            <person name="Raudaskoski M."/>
            <person name="Salamov A."/>
            <person name="Schmutz J."/>
            <person name="Schwarze F.W.M.R."/>
            <person name="vanKuyk P.A."/>
            <person name="Horton J.S."/>
            <person name="Grigoriev I.V."/>
            <person name="Woesten H.A.B."/>
        </authorList>
    </citation>
    <scope>NUCLEOTIDE SEQUENCE [LARGE SCALE GENOMIC DNA]</scope>
    <source>
        <strain evidence="4">H4-8 / FGSC 9210</strain>
    </source>
</reference>
<evidence type="ECO:0000313" key="4">
    <source>
        <dbReference type="Proteomes" id="UP000007431"/>
    </source>
</evidence>
<dbReference type="GO" id="GO:0008081">
    <property type="term" value="F:phosphoric diester hydrolase activity"/>
    <property type="evidence" value="ECO:0007669"/>
    <property type="project" value="InterPro"/>
</dbReference>
<dbReference type="VEuPathDB" id="FungiDB:SCHCODRAFT_02006100"/>
<feature type="domain" description="Phosphatidylinositol-specific phospholipase C X" evidence="2">
    <location>
        <begin position="124"/>
        <end position="273"/>
    </location>
</feature>
<evidence type="ECO:0000313" key="3">
    <source>
        <dbReference type="EMBL" id="EFJ00537.1"/>
    </source>
</evidence>
<dbReference type="PROSITE" id="PS50007">
    <property type="entry name" value="PIPLC_X_DOMAIN"/>
    <property type="match status" value="1"/>
</dbReference>
<dbReference type="InterPro" id="IPR017946">
    <property type="entry name" value="PLC-like_Pdiesterase_TIM-brl"/>
</dbReference>
<dbReference type="PANTHER" id="PTHR13593:SF148">
    <property type="entry name" value="PHOSPHATIDYLINOSITOL-SPECIFIC PHOSPHOLIPASE C X DOMAIN-CONTAINING PROTEIN"/>
    <property type="match status" value="1"/>
</dbReference>
<gene>
    <name evidence="3" type="ORF">SCHCODRAFT_106139</name>
</gene>
<dbReference type="AlphaFoldDB" id="D8PTP0"/>
<dbReference type="STRING" id="578458.D8PTP0"/>
<dbReference type="EMBL" id="GL377303">
    <property type="protein sequence ID" value="EFJ00537.1"/>
    <property type="molecule type" value="Genomic_DNA"/>
</dbReference>
<feature type="non-terminal residue" evidence="3">
    <location>
        <position position="442"/>
    </location>
</feature>
<dbReference type="OrthoDB" id="1046782at2759"/>
<dbReference type="GeneID" id="9586787"/>
<feature type="region of interest" description="Disordered" evidence="1">
    <location>
        <begin position="356"/>
        <end position="380"/>
    </location>
</feature>
<evidence type="ECO:0000256" key="1">
    <source>
        <dbReference type="SAM" id="MobiDB-lite"/>
    </source>
</evidence>
<dbReference type="PANTHER" id="PTHR13593">
    <property type="match status" value="1"/>
</dbReference>
<keyword evidence="4" id="KW-1185">Reference proteome</keyword>
<dbReference type="HOGENOM" id="CLU_024117_6_0_1"/>
<accession>D8PTP0</accession>
<protein>
    <recommendedName>
        <fullName evidence="2">Phosphatidylinositol-specific phospholipase C X domain-containing protein</fullName>
    </recommendedName>
</protein>
<proteinExistence type="predicted"/>
<name>D8PTP0_SCHCM</name>
<feature type="compositionally biased region" description="Low complexity" evidence="1">
    <location>
        <begin position="356"/>
        <end position="373"/>
    </location>
</feature>
<dbReference type="Gene3D" id="3.20.20.190">
    <property type="entry name" value="Phosphatidylinositol (PI) phosphodiesterase"/>
    <property type="match status" value="1"/>
</dbReference>
<dbReference type="Proteomes" id="UP000007431">
    <property type="component" value="Unassembled WGS sequence"/>
</dbReference>
<evidence type="ECO:0000259" key="2">
    <source>
        <dbReference type="SMART" id="SM00148"/>
    </source>
</evidence>
<dbReference type="InterPro" id="IPR000909">
    <property type="entry name" value="PLipase_C_PInositol-sp_X_dom"/>
</dbReference>
<dbReference type="eggNOG" id="ENOG502QUGH">
    <property type="taxonomic scope" value="Eukaryota"/>
</dbReference>
<dbReference type="KEGG" id="scm:SCHCO_02006100"/>
<dbReference type="InParanoid" id="D8PTP0"/>